<sequence>MEKIRCAWANVSELDQKYHDEEWGVPITKDSEWFETLILESMQAGLSWATILKKRETMREAFDYFDYEKIAQYDEATIERLLQNEGIIRHRGKLTAMVHNATLFMDIQKEFGSFNEFIWTYTGGTPIQNHFTQLSEVPATTELSTRISKDLKKRGFKFLGPTTVYAFMQASGLVNDHVTTCFCYKKDLHGA</sequence>
<proteinExistence type="predicted"/>
<dbReference type="SUPFAM" id="SSF48150">
    <property type="entry name" value="DNA-glycosylase"/>
    <property type="match status" value="1"/>
</dbReference>
<name>A0ABU9LKC9_9BACL</name>
<organism evidence="1 2">
    <name type="scientific">Kurthia gibsonii</name>
    <dbReference type="NCBI Taxonomy" id="33946"/>
    <lineage>
        <taxon>Bacteria</taxon>
        <taxon>Bacillati</taxon>
        <taxon>Bacillota</taxon>
        <taxon>Bacilli</taxon>
        <taxon>Bacillales</taxon>
        <taxon>Caryophanaceae</taxon>
        <taxon>Kurthia</taxon>
    </lineage>
</organism>
<keyword evidence="2" id="KW-1185">Reference proteome</keyword>
<keyword evidence="1" id="KW-0326">Glycosidase</keyword>
<dbReference type="PANTHER" id="PTHR30037">
    <property type="entry name" value="DNA-3-METHYLADENINE GLYCOSYLASE 1"/>
    <property type="match status" value="1"/>
</dbReference>
<protein>
    <submittedName>
        <fullName evidence="1">DNA-3-methyladenine glycosylase I</fullName>
        <ecNumber evidence="1">3.2.2.20</ecNumber>
    </submittedName>
</protein>
<dbReference type="Proteomes" id="UP001398420">
    <property type="component" value="Unassembled WGS sequence"/>
</dbReference>
<evidence type="ECO:0000313" key="1">
    <source>
        <dbReference type="EMBL" id="MEL5988219.1"/>
    </source>
</evidence>
<dbReference type="InterPro" id="IPR052891">
    <property type="entry name" value="DNA-3mA_glycosylase"/>
</dbReference>
<keyword evidence="1" id="KW-0378">Hydrolase</keyword>
<dbReference type="EC" id="3.2.2.20" evidence="1"/>
<dbReference type="InterPro" id="IPR005019">
    <property type="entry name" value="Adenine_glyco"/>
</dbReference>
<dbReference type="Pfam" id="PF03352">
    <property type="entry name" value="Adenine_glyco"/>
    <property type="match status" value="1"/>
</dbReference>
<dbReference type="EMBL" id="JBCEWA010000005">
    <property type="protein sequence ID" value="MEL5988219.1"/>
    <property type="molecule type" value="Genomic_DNA"/>
</dbReference>
<gene>
    <name evidence="1" type="ORF">AAF454_07350</name>
</gene>
<dbReference type="PANTHER" id="PTHR30037:SF4">
    <property type="entry name" value="DNA-3-METHYLADENINE GLYCOSYLASE I"/>
    <property type="match status" value="1"/>
</dbReference>
<reference evidence="1 2" key="1">
    <citation type="submission" date="2024-04" db="EMBL/GenBank/DDBJ databases">
        <authorList>
            <person name="Wu Y.S."/>
            <person name="Zhang L."/>
        </authorList>
    </citation>
    <scope>NUCLEOTIDE SEQUENCE [LARGE SCALE GENOMIC DNA]</scope>
    <source>
        <strain evidence="1 2">KG-01</strain>
    </source>
</reference>
<dbReference type="InterPro" id="IPR011257">
    <property type="entry name" value="DNA_glycosylase"/>
</dbReference>
<dbReference type="GO" id="GO:0008725">
    <property type="term" value="F:DNA-3-methyladenine glycosylase activity"/>
    <property type="evidence" value="ECO:0007669"/>
    <property type="project" value="UniProtKB-EC"/>
</dbReference>
<dbReference type="RefSeq" id="WP_342302886.1">
    <property type="nucleotide sequence ID" value="NZ_JBCEWA010000005.1"/>
</dbReference>
<evidence type="ECO:0000313" key="2">
    <source>
        <dbReference type="Proteomes" id="UP001398420"/>
    </source>
</evidence>
<accession>A0ABU9LKC9</accession>
<comment type="caution">
    <text evidence="1">The sequence shown here is derived from an EMBL/GenBank/DDBJ whole genome shotgun (WGS) entry which is preliminary data.</text>
</comment>
<dbReference type="Gene3D" id="1.10.340.30">
    <property type="entry name" value="Hypothetical protein, domain 2"/>
    <property type="match status" value="1"/>
</dbReference>